<proteinExistence type="predicted"/>
<dbReference type="AlphaFoldDB" id="A0A1B8S9B9"/>
<dbReference type="Proteomes" id="UP000092668">
    <property type="component" value="Unassembled WGS sequence"/>
</dbReference>
<dbReference type="Pfam" id="PF02515">
    <property type="entry name" value="CoA_transf_3"/>
    <property type="match status" value="1"/>
</dbReference>
<dbReference type="EMBL" id="LFOE01000095">
    <property type="protein sequence ID" value="OBY29348.1"/>
    <property type="molecule type" value="Genomic_DNA"/>
</dbReference>
<dbReference type="PATRIC" id="fig|354243.3.peg.4886"/>
<dbReference type="PANTHER" id="PTHR48228">
    <property type="entry name" value="SUCCINYL-COA--D-CITRAMALATE COA-TRANSFERASE"/>
    <property type="match status" value="1"/>
</dbReference>
<protein>
    <submittedName>
        <fullName evidence="1">Carnitine dehydratase</fullName>
    </submittedName>
</protein>
<keyword evidence="2" id="KW-1185">Reference proteome</keyword>
<accession>A0A1B8S9B9</accession>
<evidence type="ECO:0000313" key="2">
    <source>
        <dbReference type="Proteomes" id="UP000092668"/>
    </source>
</evidence>
<reference evidence="1 2" key="1">
    <citation type="submission" date="2015-06" db="EMBL/GenBank/DDBJ databases">
        <title>Genome sequence of Mycobacterium kumamotonense strain Roo.</title>
        <authorList>
            <person name="Greninger A.L."/>
            <person name="Cunningham G."/>
            <person name="Miller S."/>
        </authorList>
    </citation>
    <scope>NUCLEOTIDE SEQUENCE [LARGE SCALE GENOMIC DNA]</scope>
    <source>
        <strain evidence="1 2">Roo</strain>
    </source>
</reference>
<comment type="caution">
    <text evidence="1">The sequence shown here is derived from an EMBL/GenBank/DDBJ whole genome shotgun (WGS) entry which is preliminary data.</text>
</comment>
<dbReference type="SUPFAM" id="SSF89796">
    <property type="entry name" value="CoA-transferase family III (CaiB/BaiF)"/>
    <property type="match status" value="1"/>
</dbReference>
<evidence type="ECO:0000313" key="1">
    <source>
        <dbReference type="EMBL" id="OBY29348.1"/>
    </source>
</evidence>
<name>A0A1B8S9B9_9MYCO</name>
<gene>
    <name evidence="1" type="ORF">ACT18_23550</name>
</gene>
<dbReference type="InterPro" id="IPR044855">
    <property type="entry name" value="CoA-Trfase_III_dom3_sf"/>
</dbReference>
<dbReference type="InterPro" id="IPR003673">
    <property type="entry name" value="CoA-Trfase_fam_III"/>
</dbReference>
<dbReference type="PANTHER" id="PTHR48228:SF2">
    <property type="entry name" value="E-CINNAMOYL-COA:R-PHENYLLACTATE COA TRANSFERASE LARGE SUBUNIT"/>
    <property type="match status" value="1"/>
</dbReference>
<organism evidence="1 2">
    <name type="scientific">Mycolicibacter kumamotonensis</name>
    <dbReference type="NCBI Taxonomy" id="354243"/>
    <lineage>
        <taxon>Bacteria</taxon>
        <taxon>Bacillati</taxon>
        <taxon>Actinomycetota</taxon>
        <taxon>Actinomycetes</taxon>
        <taxon>Mycobacteriales</taxon>
        <taxon>Mycobacteriaceae</taxon>
        <taxon>Mycolicibacter</taxon>
    </lineage>
</organism>
<dbReference type="InterPro" id="IPR023606">
    <property type="entry name" value="CoA-Trfase_III_dom_1_sf"/>
</dbReference>
<dbReference type="RefSeq" id="WP_065289766.1">
    <property type="nucleotide sequence ID" value="NZ_LFOE01000095.1"/>
</dbReference>
<dbReference type="InterPro" id="IPR050509">
    <property type="entry name" value="CoA-transferase_III"/>
</dbReference>
<sequence length="410" mass="44412">MSHRPMESVRVLELSQFTFAPTAGAVLADWGADVIKVEHAETGDAQRGVQIGWNSERRGTFQPIMEHPNRGKRSIGLDVSSAAGLDILFALAKTCDVFITNFLPDARARLKVELEDLRQANPAIIYVRATAFGHQGPEAGQGGFDSNVFWARMGSGMGVTPPDSSRTLSMPGPAYGDTIGGMTIAGGVAAALFSRAQTGEPSVLDVSLLSVGAWAMGLAIDISLLTDTTRPVAPLSDGPATAPTNPLAGDYLTSDGRWINISFLQPGRYWRDFCAHIDRADLADDARFDTAERLMANAKQAAEILREELAGRTFSEWIEVFRTLQGQWAPVQNSLEAGHDEQLRANGYIVTIEDADGHPRELVANPVQFDETPPVLSRAPQFAEHTDELLRELGYGEDKIIELKIDGVVT</sequence>
<dbReference type="Gene3D" id="3.30.1540.10">
    <property type="entry name" value="formyl-coa transferase, domain 3"/>
    <property type="match status" value="1"/>
</dbReference>
<dbReference type="Gene3D" id="3.40.50.10540">
    <property type="entry name" value="Crotonobetainyl-coa:carnitine coa-transferase, domain 1"/>
    <property type="match status" value="1"/>
</dbReference>
<dbReference type="GO" id="GO:0003824">
    <property type="term" value="F:catalytic activity"/>
    <property type="evidence" value="ECO:0007669"/>
    <property type="project" value="InterPro"/>
</dbReference>